<gene>
    <name evidence="3" type="ORF">TPL01_26470</name>
</gene>
<evidence type="ECO:0000313" key="3">
    <source>
        <dbReference type="EMBL" id="GEP31509.1"/>
    </source>
</evidence>
<dbReference type="SUPFAM" id="SSF48317">
    <property type="entry name" value="Acid phosphatase/Vanadium-dependent haloperoxidase"/>
    <property type="match status" value="1"/>
</dbReference>
<reference evidence="3 4" key="1">
    <citation type="submission" date="2019-07" db="EMBL/GenBank/DDBJ databases">
        <title>Whole genome shotgun sequence of Thiobacillus plumbophilus NBRC 107929.</title>
        <authorList>
            <person name="Hosoyama A."/>
            <person name="Uohara A."/>
            <person name="Ohji S."/>
            <person name="Ichikawa N."/>
        </authorList>
    </citation>
    <scope>NUCLEOTIDE SEQUENCE [LARGE SCALE GENOMIC DNA]</scope>
    <source>
        <strain evidence="3 4">NBRC 107929</strain>
    </source>
</reference>
<evidence type="ECO:0000313" key="4">
    <source>
        <dbReference type="Proteomes" id="UP000321337"/>
    </source>
</evidence>
<dbReference type="OrthoDB" id="9801622at2"/>
<feature type="transmembrane region" description="Helical" evidence="1">
    <location>
        <begin position="74"/>
        <end position="98"/>
    </location>
</feature>
<organism evidence="3 4">
    <name type="scientific">Sulfuriferula plumbiphila</name>
    <dbReference type="NCBI Taxonomy" id="171865"/>
    <lineage>
        <taxon>Bacteria</taxon>
        <taxon>Pseudomonadati</taxon>
        <taxon>Pseudomonadota</taxon>
        <taxon>Betaproteobacteria</taxon>
        <taxon>Nitrosomonadales</taxon>
        <taxon>Sulfuricellaceae</taxon>
        <taxon>Sulfuriferula</taxon>
    </lineage>
</organism>
<protein>
    <recommendedName>
        <fullName evidence="2">Phosphatidic acid phosphatase type 2/haloperoxidase domain-containing protein</fullName>
    </recommendedName>
</protein>
<name>A0A512LAL3_9PROT</name>
<sequence length="215" mass="24068">MIKEVFYDWGGANLWLFHAVNDLRSPILDRFMLLGTQIGSHTLFPVYLTLIVLAAVFAATRVKAPDPKQGQGVAVRWLTTLAILCVAYLLDAALIIWAKHFFDFPRPPLILPQSSIHIIGKTEYYRSLPSGHASFAMLIAASLWPMLDNRQRWAAAFFVIWVGVSRINVGAHFPADVLASWLTALPLVLLVRMIVTRCLPLHETKGENNDGSRHV</sequence>
<dbReference type="EMBL" id="BKAD01000030">
    <property type="protein sequence ID" value="GEP31509.1"/>
    <property type="molecule type" value="Genomic_DNA"/>
</dbReference>
<dbReference type="Gene3D" id="1.20.144.10">
    <property type="entry name" value="Phosphatidic acid phosphatase type 2/haloperoxidase"/>
    <property type="match status" value="1"/>
</dbReference>
<keyword evidence="1" id="KW-1133">Transmembrane helix</keyword>
<dbReference type="PANTHER" id="PTHR14969:SF13">
    <property type="entry name" value="AT30094P"/>
    <property type="match status" value="1"/>
</dbReference>
<feature type="domain" description="Phosphatidic acid phosphatase type 2/haloperoxidase" evidence="2">
    <location>
        <begin position="78"/>
        <end position="192"/>
    </location>
</feature>
<dbReference type="SMART" id="SM00014">
    <property type="entry name" value="acidPPc"/>
    <property type="match status" value="1"/>
</dbReference>
<dbReference type="PANTHER" id="PTHR14969">
    <property type="entry name" value="SPHINGOSINE-1-PHOSPHATE PHOSPHOHYDROLASE"/>
    <property type="match status" value="1"/>
</dbReference>
<dbReference type="AlphaFoldDB" id="A0A512LAL3"/>
<comment type="caution">
    <text evidence="3">The sequence shown here is derived from an EMBL/GenBank/DDBJ whole genome shotgun (WGS) entry which is preliminary data.</text>
</comment>
<dbReference type="InterPro" id="IPR000326">
    <property type="entry name" value="PAP2/HPO"/>
</dbReference>
<evidence type="ECO:0000259" key="2">
    <source>
        <dbReference type="SMART" id="SM00014"/>
    </source>
</evidence>
<keyword evidence="1" id="KW-0812">Transmembrane</keyword>
<feature type="transmembrane region" description="Helical" evidence="1">
    <location>
        <begin position="154"/>
        <end position="171"/>
    </location>
</feature>
<dbReference type="Proteomes" id="UP000321337">
    <property type="component" value="Unassembled WGS sequence"/>
</dbReference>
<accession>A0A512LAL3</accession>
<keyword evidence="1" id="KW-0472">Membrane</keyword>
<proteinExistence type="predicted"/>
<feature type="transmembrane region" description="Helical" evidence="1">
    <location>
        <begin position="42"/>
        <end position="62"/>
    </location>
</feature>
<keyword evidence="4" id="KW-1185">Reference proteome</keyword>
<dbReference type="Pfam" id="PF01569">
    <property type="entry name" value="PAP2"/>
    <property type="match status" value="1"/>
</dbReference>
<dbReference type="InterPro" id="IPR036938">
    <property type="entry name" value="PAP2/HPO_sf"/>
</dbReference>
<feature type="transmembrane region" description="Helical" evidence="1">
    <location>
        <begin position="177"/>
        <end position="195"/>
    </location>
</feature>
<dbReference type="RefSeq" id="WP_147074471.1">
    <property type="nucleotide sequence ID" value="NZ_AP021884.1"/>
</dbReference>
<evidence type="ECO:0000256" key="1">
    <source>
        <dbReference type="SAM" id="Phobius"/>
    </source>
</evidence>